<dbReference type="InterPro" id="IPR036227">
    <property type="entry name" value="Ribosomal_uL15/eL18_sf"/>
</dbReference>
<dbReference type="SUPFAM" id="SSF52080">
    <property type="entry name" value="Ribosomal proteins L15p and L18e"/>
    <property type="match status" value="1"/>
</dbReference>
<evidence type="ECO:0000256" key="3">
    <source>
        <dbReference type="ARBA" id="ARBA00023274"/>
    </source>
</evidence>
<keyword evidence="3 4" id="KW-0687">Ribonucleoprotein</keyword>
<comment type="similarity">
    <text evidence="1 4 5">Belongs to the universal ribosomal protein uL15 family.</text>
</comment>
<evidence type="ECO:0000259" key="7">
    <source>
        <dbReference type="Pfam" id="PF00828"/>
    </source>
</evidence>
<evidence type="ECO:0000313" key="8">
    <source>
        <dbReference type="EMBL" id="OQW51476.1"/>
    </source>
</evidence>
<accession>A0A1W9HVJ4</accession>
<dbReference type="Proteomes" id="UP000192872">
    <property type="component" value="Unassembled WGS sequence"/>
</dbReference>
<feature type="compositionally biased region" description="Basic and acidic residues" evidence="6">
    <location>
        <begin position="172"/>
        <end position="183"/>
    </location>
</feature>
<dbReference type="EMBL" id="LWDL01000019">
    <property type="protein sequence ID" value="OQW51476.1"/>
    <property type="molecule type" value="Genomic_DNA"/>
</dbReference>
<dbReference type="InterPro" id="IPR021131">
    <property type="entry name" value="Ribosomal_uL15/eL18"/>
</dbReference>
<keyword evidence="4" id="KW-0699">rRNA-binding</keyword>
<dbReference type="RefSeq" id="WP_376802368.1">
    <property type="nucleotide sequence ID" value="NZ_DBNB01000015.1"/>
</dbReference>
<proteinExistence type="inferred from homology"/>
<feature type="domain" description="Large ribosomal subunit protein uL15/eL18" evidence="7">
    <location>
        <begin position="75"/>
        <end position="148"/>
    </location>
</feature>
<name>A0A1W9HVJ4_9HYPH</name>
<evidence type="ECO:0000256" key="1">
    <source>
        <dbReference type="ARBA" id="ARBA00007320"/>
    </source>
</evidence>
<dbReference type="PANTHER" id="PTHR12934">
    <property type="entry name" value="50S RIBOSOMAL PROTEIN L15"/>
    <property type="match status" value="1"/>
</dbReference>
<dbReference type="GO" id="GO:0006412">
    <property type="term" value="P:translation"/>
    <property type="evidence" value="ECO:0007669"/>
    <property type="project" value="UniProtKB-UniRule"/>
</dbReference>
<comment type="function">
    <text evidence="4">Binds to the 23S rRNA.</text>
</comment>
<comment type="subunit">
    <text evidence="4">Part of the 50S ribosomal subunit.</text>
</comment>
<evidence type="ECO:0000256" key="2">
    <source>
        <dbReference type="ARBA" id="ARBA00022980"/>
    </source>
</evidence>
<dbReference type="InterPro" id="IPR030878">
    <property type="entry name" value="Ribosomal_uL15"/>
</dbReference>
<dbReference type="HAMAP" id="MF_01341">
    <property type="entry name" value="Ribosomal_uL15"/>
    <property type="match status" value="1"/>
</dbReference>
<dbReference type="AlphaFoldDB" id="A0A1W9HVJ4"/>
<dbReference type="STRING" id="1827387.A4S15_11680"/>
<dbReference type="GO" id="GO:0003735">
    <property type="term" value="F:structural constituent of ribosome"/>
    <property type="evidence" value="ECO:0007669"/>
    <property type="project" value="InterPro"/>
</dbReference>
<evidence type="ECO:0000256" key="4">
    <source>
        <dbReference type="HAMAP-Rule" id="MF_01341"/>
    </source>
</evidence>
<comment type="caution">
    <text evidence="8">The sequence shown here is derived from an EMBL/GenBank/DDBJ whole genome shotgun (WGS) entry which is preliminary data.</text>
</comment>
<dbReference type="PROSITE" id="PS00475">
    <property type="entry name" value="RIBOSOMAL_L15"/>
    <property type="match status" value="1"/>
</dbReference>
<evidence type="ECO:0000313" key="9">
    <source>
        <dbReference type="Proteomes" id="UP000192872"/>
    </source>
</evidence>
<sequence>MKLNDIRDNPGAIRTFKRVGRGIGSGKGKTSGRGVKGQGARSGVAINGFEGGQMPLHRRLPKRGFNNIFRRQLVEVNLGRIQTAIDAKKLDASKPIDAAALVASGVLRRAREGVRLLGTGEITSKVTIVVDGASKPAIAAVEKAGGTVSVLTKKPEVDESKPAKGKAARAKAAKDKATKDKMAKAAPAKSNG</sequence>
<evidence type="ECO:0000256" key="6">
    <source>
        <dbReference type="SAM" id="MobiDB-lite"/>
    </source>
</evidence>
<reference evidence="8 9" key="1">
    <citation type="journal article" date="2017" name="Water Res.">
        <title>Comammox in drinking water systems.</title>
        <authorList>
            <person name="Wang Y."/>
            <person name="Ma L."/>
            <person name="Mao Y."/>
            <person name="Jiang X."/>
            <person name="Xia Y."/>
            <person name="Yu K."/>
            <person name="Li B."/>
            <person name="Zhang T."/>
        </authorList>
    </citation>
    <scope>NUCLEOTIDE SEQUENCE [LARGE SCALE GENOMIC DNA]</scope>
    <source>
        <strain evidence="8">SG_bin8</strain>
    </source>
</reference>
<dbReference type="NCBIfam" id="TIGR01071">
    <property type="entry name" value="rplO_bact"/>
    <property type="match status" value="1"/>
</dbReference>
<dbReference type="InterPro" id="IPR005749">
    <property type="entry name" value="Ribosomal_uL15_bac-type"/>
</dbReference>
<dbReference type="GO" id="GO:0019843">
    <property type="term" value="F:rRNA binding"/>
    <property type="evidence" value="ECO:0007669"/>
    <property type="project" value="UniProtKB-UniRule"/>
</dbReference>
<keyword evidence="2 4" id="KW-0689">Ribosomal protein</keyword>
<dbReference type="Pfam" id="PF00828">
    <property type="entry name" value="Ribosomal_L27A"/>
    <property type="match status" value="1"/>
</dbReference>
<feature type="compositionally biased region" description="Gly residues" evidence="6">
    <location>
        <begin position="21"/>
        <end position="37"/>
    </location>
</feature>
<feature type="region of interest" description="Disordered" evidence="6">
    <location>
        <begin position="154"/>
        <end position="192"/>
    </location>
</feature>
<protein>
    <recommendedName>
        <fullName evidence="4">Large ribosomal subunit protein uL15</fullName>
    </recommendedName>
</protein>
<keyword evidence="4" id="KW-0694">RNA-binding</keyword>
<gene>
    <name evidence="4" type="primary">rplO</name>
    <name evidence="8" type="ORF">A4S15_11680</name>
</gene>
<dbReference type="PANTHER" id="PTHR12934:SF11">
    <property type="entry name" value="LARGE RIBOSOMAL SUBUNIT PROTEIN UL15M"/>
    <property type="match status" value="1"/>
</dbReference>
<organism evidence="8 9">
    <name type="scientific">Candidatus Raskinella chloraquaticus</name>
    <dbReference type="NCBI Taxonomy" id="1951219"/>
    <lineage>
        <taxon>Bacteria</taxon>
        <taxon>Pseudomonadati</taxon>
        <taxon>Pseudomonadota</taxon>
        <taxon>Alphaproteobacteria</taxon>
        <taxon>Hyphomicrobiales</taxon>
        <taxon>Phreatobacteraceae</taxon>
        <taxon>Candidatus Raskinella</taxon>
    </lineage>
</organism>
<dbReference type="Gene3D" id="3.100.10.10">
    <property type="match status" value="1"/>
</dbReference>
<dbReference type="InterPro" id="IPR001196">
    <property type="entry name" value="Ribosomal_uL15_CS"/>
</dbReference>
<dbReference type="GO" id="GO:0022625">
    <property type="term" value="C:cytosolic large ribosomal subunit"/>
    <property type="evidence" value="ECO:0007669"/>
    <property type="project" value="TreeGrafter"/>
</dbReference>
<feature type="region of interest" description="Disordered" evidence="6">
    <location>
        <begin position="20"/>
        <end position="41"/>
    </location>
</feature>
<evidence type="ECO:0000256" key="5">
    <source>
        <dbReference type="RuleBase" id="RU003888"/>
    </source>
</evidence>